<keyword evidence="5" id="KW-0479">Metal-binding</keyword>
<dbReference type="PANTHER" id="PTHR30182:SF1">
    <property type="entry name" value="L-SERINE DEHYDRATASE 1"/>
    <property type="match status" value="1"/>
</dbReference>
<dbReference type="OrthoDB" id="192663at2759"/>
<evidence type="ECO:0000256" key="4">
    <source>
        <dbReference type="ARBA" id="ARBA00022485"/>
    </source>
</evidence>
<evidence type="ECO:0000256" key="8">
    <source>
        <dbReference type="ARBA" id="ARBA00023239"/>
    </source>
</evidence>
<keyword evidence="7" id="KW-0411">Iron-sulfur</keyword>
<feature type="compositionally biased region" description="Basic and acidic residues" evidence="9">
    <location>
        <begin position="49"/>
        <end position="60"/>
    </location>
</feature>
<evidence type="ECO:0000256" key="2">
    <source>
        <dbReference type="ARBA" id="ARBA00004742"/>
    </source>
</evidence>
<proteinExistence type="predicted"/>
<feature type="region of interest" description="Disordered" evidence="9">
    <location>
        <begin position="40"/>
        <end position="73"/>
    </location>
</feature>
<dbReference type="GO" id="GO:0046872">
    <property type="term" value="F:metal ion binding"/>
    <property type="evidence" value="ECO:0007669"/>
    <property type="project" value="UniProtKB-KW"/>
</dbReference>
<reference evidence="11" key="2">
    <citation type="submission" date="2020-11" db="EMBL/GenBank/DDBJ databases">
        <authorList>
            <consortium name="DOE Joint Genome Institute"/>
            <person name="Kuo A."/>
            <person name="Miyauchi S."/>
            <person name="Kiss E."/>
            <person name="Drula E."/>
            <person name="Kohler A."/>
            <person name="Sanchez-Garcia M."/>
            <person name="Andreopoulos B."/>
            <person name="Barry K.W."/>
            <person name="Bonito G."/>
            <person name="Buee M."/>
            <person name="Carver A."/>
            <person name="Chen C."/>
            <person name="Cichocki N."/>
            <person name="Clum A."/>
            <person name="Culley D."/>
            <person name="Crous P.W."/>
            <person name="Fauchery L."/>
            <person name="Girlanda M."/>
            <person name="Hayes R."/>
            <person name="Keri Z."/>
            <person name="Labutti K."/>
            <person name="Lipzen A."/>
            <person name="Lombard V."/>
            <person name="Magnuson J."/>
            <person name="Maillard F."/>
            <person name="Morin E."/>
            <person name="Murat C."/>
            <person name="Nolan M."/>
            <person name="Ohm R."/>
            <person name="Pangilinan J."/>
            <person name="Pereira M."/>
            <person name="Perotto S."/>
            <person name="Peter M."/>
            <person name="Riley R."/>
            <person name="Sitrit Y."/>
            <person name="Stielow B."/>
            <person name="Szollosi G."/>
            <person name="Zifcakova L."/>
            <person name="Stursova M."/>
            <person name="Spatafora J.W."/>
            <person name="Tedersoo L."/>
            <person name="Vaario L.-M."/>
            <person name="Yamada A."/>
            <person name="Yan M."/>
            <person name="Wang P."/>
            <person name="Xu J."/>
            <person name="Bruns T."/>
            <person name="Baldrian P."/>
            <person name="Vilgalys R."/>
            <person name="Henrissat B."/>
            <person name="Grigoriev I.V."/>
            <person name="Hibbett D."/>
            <person name="Nagy L.G."/>
            <person name="Martin F.M."/>
        </authorList>
    </citation>
    <scope>NUCLEOTIDE SEQUENCE</scope>
    <source>
        <strain evidence="11">UH-Tt-Lm1</strain>
    </source>
</reference>
<dbReference type="Proteomes" id="UP000736335">
    <property type="component" value="Unassembled WGS sequence"/>
</dbReference>
<dbReference type="GO" id="GO:0051539">
    <property type="term" value="F:4 iron, 4 sulfur cluster binding"/>
    <property type="evidence" value="ECO:0007669"/>
    <property type="project" value="UniProtKB-KW"/>
</dbReference>
<feature type="domain" description="Serine dehydratase-like alpha subunit" evidence="10">
    <location>
        <begin position="1"/>
        <end position="148"/>
    </location>
</feature>
<evidence type="ECO:0000259" key="10">
    <source>
        <dbReference type="Pfam" id="PF03313"/>
    </source>
</evidence>
<dbReference type="GO" id="GO:0006094">
    <property type="term" value="P:gluconeogenesis"/>
    <property type="evidence" value="ECO:0007669"/>
    <property type="project" value="UniProtKB-KW"/>
</dbReference>
<gene>
    <name evidence="11" type="ORF">BJ322DRAFT_1098336</name>
</gene>
<organism evidence="11 12">
    <name type="scientific">Thelephora terrestris</name>
    <dbReference type="NCBI Taxonomy" id="56493"/>
    <lineage>
        <taxon>Eukaryota</taxon>
        <taxon>Fungi</taxon>
        <taxon>Dikarya</taxon>
        <taxon>Basidiomycota</taxon>
        <taxon>Agaricomycotina</taxon>
        <taxon>Agaricomycetes</taxon>
        <taxon>Thelephorales</taxon>
        <taxon>Thelephoraceae</taxon>
        <taxon>Thelephora</taxon>
    </lineage>
</organism>
<comment type="cofactor">
    <cofactor evidence="1">
        <name>[4Fe-4S] cluster</name>
        <dbReference type="ChEBI" id="CHEBI:49883"/>
    </cofactor>
</comment>
<name>A0A9P6LAE1_9AGAM</name>
<evidence type="ECO:0000256" key="5">
    <source>
        <dbReference type="ARBA" id="ARBA00022723"/>
    </source>
</evidence>
<dbReference type="GO" id="GO:0003941">
    <property type="term" value="F:L-serine ammonia-lyase activity"/>
    <property type="evidence" value="ECO:0007669"/>
    <property type="project" value="TreeGrafter"/>
</dbReference>
<dbReference type="PANTHER" id="PTHR30182">
    <property type="entry name" value="L-SERINE DEHYDRATASE"/>
    <property type="match status" value="1"/>
</dbReference>
<evidence type="ECO:0000256" key="6">
    <source>
        <dbReference type="ARBA" id="ARBA00023004"/>
    </source>
</evidence>
<evidence type="ECO:0000256" key="9">
    <source>
        <dbReference type="SAM" id="MobiDB-lite"/>
    </source>
</evidence>
<evidence type="ECO:0000256" key="3">
    <source>
        <dbReference type="ARBA" id="ARBA00022432"/>
    </source>
</evidence>
<dbReference type="InterPro" id="IPR005130">
    <property type="entry name" value="Ser_deHydtase-like_asu"/>
</dbReference>
<keyword evidence="4" id="KW-0004">4Fe-4S</keyword>
<evidence type="ECO:0000256" key="1">
    <source>
        <dbReference type="ARBA" id="ARBA00001966"/>
    </source>
</evidence>
<protein>
    <submittedName>
        <fullName evidence="11">Serine dehydratase-like protein, alpha subunit</fullName>
    </submittedName>
</protein>
<comment type="caution">
    <text evidence="11">The sequence shown here is derived from an EMBL/GenBank/DDBJ whole genome shotgun (WGS) entry which is preliminary data.</text>
</comment>
<comment type="pathway">
    <text evidence="2">Carbohydrate biosynthesis; gluconeogenesis.</text>
</comment>
<keyword evidence="3" id="KW-0312">Gluconeogenesis</keyword>
<evidence type="ECO:0000313" key="12">
    <source>
        <dbReference type="Proteomes" id="UP000736335"/>
    </source>
</evidence>
<dbReference type="AlphaFoldDB" id="A0A9P6LAE1"/>
<keyword evidence="8" id="KW-0456">Lyase</keyword>
<keyword evidence="12" id="KW-1185">Reference proteome</keyword>
<evidence type="ECO:0000313" key="11">
    <source>
        <dbReference type="EMBL" id="KAF9790759.1"/>
    </source>
</evidence>
<dbReference type="Pfam" id="PF03313">
    <property type="entry name" value="SDH_alpha"/>
    <property type="match status" value="1"/>
</dbReference>
<evidence type="ECO:0000256" key="7">
    <source>
        <dbReference type="ARBA" id="ARBA00023014"/>
    </source>
</evidence>
<sequence>MDDCIRTGVSTSEKTLPGRLGLHHRAPMLGRRLMRGFYPGLAPSSSGDQRIRQTKRESPARRPAARVVGQLDHPAANEVNTAGGRIMTSPTNGASGAIPSVLNHIIEFVSDDPQKSITTFSLTAAAVRMLFKRGSTASAAEGGCQAEV</sequence>
<accession>A0A9P6LAE1</accession>
<dbReference type="InterPro" id="IPR051318">
    <property type="entry name" value="Fe-S_L-Ser"/>
</dbReference>
<reference evidence="11" key="1">
    <citation type="journal article" date="2020" name="Nat. Commun.">
        <title>Large-scale genome sequencing of mycorrhizal fungi provides insights into the early evolution of symbiotic traits.</title>
        <authorList>
            <person name="Miyauchi S."/>
            <person name="Kiss E."/>
            <person name="Kuo A."/>
            <person name="Drula E."/>
            <person name="Kohler A."/>
            <person name="Sanchez-Garcia M."/>
            <person name="Morin E."/>
            <person name="Andreopoulos B."/>
            <person name="Barry K.W."/>
            <person name="Bonito G."/>
            <person name="Buee M."/>
            <person name="Carver A."/>
            <person name="Chen C."/>
            <person name="Cichocki N."/>
            <person name="Clum A."/>
            <person name="Culley D."/>
            <person name="Crous P.W."/>
            <person name="Fauchery L."/>
            <person name="Girlanda M."/>
            <person name="Hayes R.D."/>
            <person name="Keri Z."/>
            <person name="LaButti K."/>
            <person name="Lipzen A."/>
            <person name="Lombard V."/>
            <person name="Magnuson J."/>
            <person name="Maillard F."/>
            <person name="Murat C."/>
            <person name="Nolan M."/>
            <person name="Ohm R.A."/>
            <person name="Pangilinan J."/>
            <person name="Pereira M.F."/>
            <person name="Perotto S."/>
            <person name="Peter M."/>
            <person name="Pfister S."/>
            <person name="Riley R."/>
            <person name="Sitrit Y."/>
            <person name="Stielow J.B."/>
            <person name="Szollosi G."/>
            <person name="Zifcakova L."/>
            <person name="Stursova M."/>
            <person name="Spatafora J.W."/>
            <person name="Tedersoo L."/>
            <person name="Vaario L.M."/>
            <person name="Yamada A."/>
            <person name="Yan M."/>
            <person name="Wang P."/>
            <person name="Xu J."/>
            <person name="Bruns T."/>
            <person name="Baldrian P."/>
            <person name="Vilgalys R."/>
            <person name="Dunand C."/>
            <person name="Henrissat B."/>
            <person name="Grigoriev I.V."/>
            <person name="Hibbett D."/>
            <person name="Nagy L.G."/>
            <person name="Martin F.M."/>
        </authorList>
    </citation>
    <scope>NUCLEOTIDE SEQUENCE</scope>
    <source>
        <strain evidence="11">UH-Tt-Lm1</strain>
    </source>
</reference>
<dbReference type="EMBL" id="WIUZ02000002">
    <property type="protein sequence ID" value="KAF9790759.1"/>
    <property type="molecule type" value="Genomic_DNA"/>
</dbReference>
<keyword evidence="6" id="KW-0408">Iron</keyword>